<protein>
    <submittedName>
        <fullName evidence="1">Uncharacterized protein</fullName>
    </submittedName>
</protein>
<dbReference type="AlphaFoldDB" id="A0A2I0IKQ0"/>
<accession>A0A2I0IKQ0</accession>
<gene>
    <name evidence="1" type="ORF">CRG98_035030</name>
</gene>
<evidence type="ECO:0000313" key="1">
    <source>
        <dbReference type="EMBL" id="PKI44579.1"/>
    </source>
</evidence>
<dbReference type="EMBL" id="PGOL01002862">
    <property type="protein sequence ID" value="PKI44579.1"/>
    <property type="molecule type" value="Genomic_DNA"/>
</dbReference>
<comment type="caution">
    <text evidence="1">The sequence shown here is derived from an EMBL/GenBank/DDBJ whole genome shotgun (WGS) entry which is preliminary data.</text>
</comment>
<name>A0A2I0IKQ0_PUNGR</name>
<organism evidence="1 2">
    <name type="scientific">Punica granatum</name>
    <name type="common">Pomegranate</name>
    <dbReference type="NCBI Taxonomy" id="22663"/>
    <lineage>
        <taxon>Eukaryota</taxon>
        <taxon>Viridiplantae</taxon>
        <taxon>Streptophyta</taxon>
        <taxon>Embryophyta</taxon>
        <taxon>Tracheophyta</taxon>
        <taxon>Spermatophyta</taxon>
        <taxon>Magnoliopsida</taxon>
        <taxon>eudicotyledons</taxon>
        <taxon>Gunneridae</taxon>
        <taxon>Pentapetalae</taxon>
        <taxon>rosids</taxon>
        <taxon>malvids</taxon>
        <taxon>Myrtales</taxon>
        <taxon>Lythraceae</taxon>
        <taxon>Punica</taxon>
    </lineage>
</organism>
<proteinExistence type="predicted"/>
<dbReference type="Proteomes" id="UP000233551">
    <property type="component" value="Unassembled WGS sequence"/>
</dbReference>
<evidence type="ECO:0000313" key="2">
    <source>
        <dbReference type="Proteomes" id="UP000233551"/>
    </source>
</evidence>
<reference evidence="1 2" key="1">
    <citation type="submission" date="2017-11" db="EMBL/GenBank/DDBJ databases">
        <title>De-novo sequencing of pomegranate (Punica granatum L.) genome.</title>
        <authorList>
            <person name="Akparov Z."/>
            <person name="Amiraslanov A."/>
            <person name="Hajiyeva S."/>
            <person name="Abbasov M."/>
            <person name="Kaur K."/>
            <person name="Hamwieh A."/>
            <person name="Solovyev V."/>
            <person name="Salamov A."/>
            <person name="Braich B."/>
            <person name="Kosarev P."/>
            <person name="Mahmoud A."/>
            <person name="Hajiyev E."/>
            <person name="Babayeva S."/>
            <person name="Izzatullayeva V."/>
            <person name="Mammadov A."/>
            <person name="Mammadov A."/>
            <person name="Sharifova S."/>
            <person name="Ojaghi J."/>
            <person name="Eynullazada K."/>
            <person name="Bayramov B."/>
            <person name="Abdulazimova A."/>
            <person name="Shahmuradov I."/>
        </authorList>
    </citation>
    <scope>NUCLEOTIDE SEQUENCE [LARGE SCALE GENOMIC DNA]</scope>
    <source>
        <strain evidence="2">cv. AG2017</strain>
        <tissue evidence="1">Leaf</tissue>
    </source>
</reference>
<sequence length="122" mass="13907">MAYVEGNLDWMRETGLDITRELDRSNGCSGNRPSLVRNLGRRARGPSVELVKSVYYHREMSKLEYSRFRFAQGIGHHGSMNCNAKIVNRYLDAQAYSSSGFLVQLDQFIDFAVSKRASQVRP</sequence>
<keyword evidence="2" id="KW-1185">Reference proteome</keyword>